<dbReference type="Proteomes" id="UP000664369">
    <property type="component" value="Unassembled WGS sequence"/>
</dbReference>
<gene>
    <name evidence="1" type="ORF">J4E00_02995</name>
</gene>
<sequence>MIQRDALTEYKETGSISSEAIHRLIQVDGARFELYQHYLSEPSIDFARTLLAELTALYQAYYEHGGEPMGTDELRLAGYLIGLHQDVSDSLLLWRTKQLSFDTACEFDIQLVVFAGVEPTISYLKEQPNKEAAQALEYIEVCKSGGDFEHLTAYFSPDNLPYWI</sequence>
<dbReference type="EMBL" id="JAGETZ010000001">
    <property type="protein sequence ID" value="MBO2008000.1"/>
    <property type="molecule type" value="Genomic_DNA"/>
</dbReference>
<accession>A0ABS3Q9S8</accession>
<comment type="caution">
    <text evidence="1">The sequence shown here is derived from an EMBL/GenBank/DDBJ whole genome shotgun (WGS) entry which is preliminary data.</text>
</comment>
<protein>
    <submittedName>
        <fullName evidence="1">Uncharacterized protein</fullName>
    </submittedName>
</protein>
<organism evidence="1 2">
    <name type="scientific">Hymenobacter negativus</name>
    <dbReference type="NCBI Taxonomy" id="2795026"/>
    <lineage>
        <taxon>Bacteria</taxon>
        <taxon>Pseudomonadati</taxon>
        <taxon>Bacteroidota</taxon>
        <taxon>Cytophagia</taxon>
        <taxon>Cytophagales</taxon>
        <taxon>Hymenobacteraceae</taxon>
        <taxon>Hymenobacter</taxon>
    </lineage>
</organism>
<evidence type="ECO:0000313" key="2">
    <source>
        <dbReference type="Proteomes" id="UP000664369"/>
    </source>
</evidence>
<name>A0ABS3Q9S8_9BACT</name>
<reference evidence="1 2" key="1">
    <citation type="submission" date="2021-03" db="EMBL/GenBank/DDBJ databases">
        <authorList>
            <person name="Kim M.K."/>
        </authorList>
    </citation>
    <scope>NUCLEOTIDE SEQUENCE [LARGE SCALE GENOMIC DNA]</scope>
    <source>
        <strain evidence="1 2">BT442</strain>
    </source>
</reference>
<dbReference type="RefSeq" id="WP_208173520.1">
    <property type="nucleotide sequence ID" value="NZ_JAGETZ010000001.1"/>
</dbReference>
<keyword evidence="2" id="KW-1185">Reference proteome</keyword>
<proteinExistence type="predicted"/>
<evidence type="ECO:0000313" key="1">
    <source>
        <dbReference type="EMBL" id="MBO2008000.1"/>
    </source>
</evidence>